<feature type="transmembrane region" description="Helical" evidence="1">
    <location>
        <begin position="49"/>
        <end position="71"/>
    </location>
</feature>
<dbReference type="EMBL" id="JAGQFH010000001">
    <property type="protein sequence ID" value="MBR8688390.1"/>
    <property type="molecule type" value="Genomic_DNA"/>
</dbReference>
<dbReference type="AlphaFoldDB" id="A0ABD4QDV9"/>
<keyword evidence="1" id="KW-1133">Transmembrane helix</keyword>
<evidence type="ECO:0000313" key="5">
    <source>
        <dbReference type="Proteomes" id="UP000676804"/>
    </source>
</evidence>
<dbReference type="RefSeq" id="WP_060697209.1">
    <property type="nucleotide sequence ID" value="NZ_JAGQFH010000001.1"/>
</dbReference>
<evidence type="ECO:0000256" key="1">
    <source>
        <dbReference type="SAM" id="Phobius"/>
    </source>
</evidence>
<reference evidence="2 4" key="1">
    <citation type="submission" date="2015-07" db="EMBL/GenBank/DDBJ databases">
        <title>Bacillus zhangzhouensis sp. nov. and Bacillus nanhaiticus sp. nov.</title>
        <authorList>
            <person name="Liu Y."/>
            <person name="Lai Q."/>
            <person name="Shao Z."/>
        </authorList>
    </citation>
    <scope>NUCLEOTIDE SEQUENCE [LARGE SCALE GENOMIC DNA]</scope>
    <source>
        <strain evidence="2 4">NH7I_1</strain>
    </source>
</reference>
<comment type="caution">
    <text evidence="3">The sequence shown here is derived from an EMBL/GenBank/DDBJ whole genome shotgun (WGS) entry which is preliminary data.</text>
</comment>
<dbReference type="Proteomes" id="UP000676804">
    <property type="component" value="Unassembled WGS sequence"/>
</dbReference>
<dbReference type="EMBL" id="LGYN01000001">
    <property type="protein sequence ID" value="KPN15452.1"/>
    <property type="molecule type" value="Genomic_DNA"/>
</dbReference>
<keyword evidence="1" id="KW-0812">Transmembrane</keyword>
<evidence type="ECO:0000313" key="2">
    <source>
        <dbReference type="EMBL" id="KPN15452.1"/>
    </source>
</evidence>
<organism evidence="3 5">
    <name type="scientific">Bacillus australimaris</name>
    <dbReference type="NCBI Taxonomy" id="1326968"/>
    <lineage>
        <taxon>Bacteria</taxon>
        <taxon>Bacillati</taxon>
        <taxon>Bacillota</taxon>
        <taxon>Bacilli</taxon>
        <taxon>Bacillales</taxon>
        <taxon>Bacillaceae</taxon>
        <taxon>Bacillus</taxon>
    </lineage>
</organism>
<protein>
    <submittedName>
        <fullName evidence="3">Sigma X negative regulator</fullName>
    </submittedName>
</protein>
<keyword evidence="1" id="KW-0472">Membrane</keyword>
<gene>
    <name evidence="2" type="ORF">AKG37_01135</name>
    <name evidence="3" type="ORF">KCQ59_01170</name>
</gene>
<evidence type="ECO:0000313" key="3">
    <source>
        <dbReference type="EMBL" id="MBR8688390.1"/>
    </source>
</evidence>
<accession>A0ABD4QDV9</accession>
<proteinExistence type="predicted"/>
<reference evidence="3 5" key="2">
    <citation type="submission" date="2021-04" db="EMBL/GenBank/DDBJ databases">
        <title>Isolation of newly marine bacteria for enzymatic activity.</title>
        <authorList>
            <person name="Hadi W.A.M."/>
            <person name="Nair A.J.J."/>
            <person name="Edwin B.T."/>
        </authorList>
    </citation>
    <scope>NUCLEOTIDE SEQUENCE [LARGE SCALE GENOMIC DNA]</scope>
    <source>
        <strain evidence="3 5">B28A</strain>
    </source>
</reference>
<evidence type="ECO:0000313" key="4">
    <source>
        <dbReference type="Proteomes" id="UP000050272"/>
    </source>
</evidence>
<sequence length="369" mass="41659">MKTNRSDWSEERIKVLLSQLPKVEDNRSSKQIYQQMLMASGKKKKNVRWIGPAVATVVVLFMAFLISPHLFQQAAQEHKKQVEMDSMADKGQVNATLESVKQANGSAHVVSHEDKQKYMTVAYIDESTSQVVPISIEKENESNHLQEMMNTYEQVQLPEMTKPLPSYLEMVDLREKGNTLIFQLKNELSLDTLKEANRFKDMVKETLKWSQYKQVEVKTIKGSQLQLGAYGNIGKVSIDKQTKHAYYVLENKSGTFLVPSKTHYSSYKDAVEAMKRTSDSGLDPLIKEEPIKEVTSKGKHVTITFGASAQLSDSIDHILLIEGLLLTAKDFGFTDVTIEHTGTKQVGPYELNEPIEVPALPNPVVIKER</sequence>
<name>A0ABD4QDV9_9BACI</name>
<dbReference type="Proteomes" id="UP000050272">
    <property type="component" value="Unassembled WGS sequence"/>
</dbReference>
<keyword evidence="4" id="KW-1185">Reference proteome</keyword>